<dbReference type="InterPro" id="IPR010982">
    <property type="entry name" value="Lambda_DNA-bd_dom_sf"/>
</dbReference>
<dbReference type="RefSeq" id="WP_183399662.1">
    <property type="nucleotide sequence ID" value="NZ_JACIDS010000004.1"/>
</dbReference>
<dbReference type="SUPFAM" id="SSF47413">
    <property type="entry name" value="lambda repressor-like DNA-binding domains"/>
    <property type="match status" value="1"/>
</dbReference>
<protein>
    <submittedName>
        <fullName evidence="6">LacI family transcriptional regulator</fullName>
    </submittedName>
</protein>
<dbReference type="CDD" id="cd01392">
    <property type="entry name" value="HTH_LacI"/>
    <property type="match status" value="1"/>
</dbReference>
<dbReference type="EMBL" id="JACIDS010000004">
    <property type="protein sequence ID" value="MBB3931982.1"/>
    <property type="molecule type" value="Genomic_DNA"/>
</dbReference>
<dbReference type="InterPro" id="IPR000843">
    <property type="entry name" value="HTH_LacI"/>
</dbReference>
<sequence length="346" mass="37354">MSGRAGFGRSRLPTIHEVAASAGVSIGTVSRVASESPRVAPETRARVLAAMAELGYQPNAAARAMRTNQTKTIGFLIPDMTNQVFARVAQGAETVLAPEGYMLFAFSSNRSPEREVEFLQAARQRRMDGLIVTLSDETAAAPIREIGRMGVPIVVLDREIPVEADIVYSEHIQSIETIVQQLAELGHRRIGLVAASEKIRPGRDRVTGYRRAIAKAGLEADEWLIRARTQSAEYGAAETYDLLSGPNPPTAILAAGSDIFPGALRAVRMMGLSIPDDISFVGADDPVLGELVFPPITVIDRDMAEVGRQAAGLLIDRLKSLEGPPRRIMLPSTITLRASLAAPRRR</sequence>
<dbReference type="Proteomes" id="UP000553963">
    <property type="component" value="Unassembled WGS sequence"/>
</dbReference>
<dbReference type="PANTHER" id="PTHR30146:SF148">
    <property type="entry name" value="HTH-TYPE TRANSCRIPTIONAL REPRESSOR PURR-RELATED"/>
    <property type="match status" value="1"/>
</dbReference>
<keyword evidence="3" id="KW-0238">DNA-binding</keyword>
<feature type="domain" description="HTH lacI-type" evidence="5">
    <location>
        <begin position="13"/>
        <end position="67"/>
    </location>
</feature>
<accession>A0A840AQS3</accession>
<dbReference type="SUPFAM" id="SSF53822">
    <property type="entry name" value="Periplasmic binding protein-like I"/>
    <property type="match status" value="1"/>
</dbReference>
<dbReference type="SMART" id="SM00354">
    <property type="entry name" value="HTH_LACI"/>
    <property type="match status" value="1"/>
</dbReference>
<reference evidence="6 7" key="1">
    <citation type="submission" date="2020-08" db="EMBL/GenBank/DDBJ databases">
        <title>Genomic Encyclopedia of Type Strains, Phase IV (KMG-IV): sequencing the most valuable type-strain genomes for metagenomic binning, comparative biology and taxonomic classification.</title>
        <authorList>
            <person name="Goeker M."/>
        </authorList>
    </citation>
    <scope>NUCLEOTIDE SEQUENCE [LARGE SCALE GENOMIC DNA]</scope>
    <source>
        <strain evidence="6 7">DSM 25966</strain>
    </source>
</reference>
<dbReference type="Pfam" id="PF13377">
    <property type="entry name" value="Peripla_BP_3"/>
    <property type="match status" value="1"/>
</dbReference>
<dbReference type="InterPro" id="IPR046335">
    <property type="entry name" value="LacI/GalR-like_sensor"/>
</dbReference>
<evidence type="ECO:0000313" key="7">
    <source>
        <dbReference type="Proteomes" id="UP000553963"/>
    </source>
</evidence>
<dbReference type="GO" id="GO:0003700">
    <property type="term" value="F:DNA-binding transcription factor activity"/>
    <property type="evidence" value="ECO:0007669"/>
    <property type="project" value="TreeGrafter"/>
</dbReference>
<dbReference type="Gene3D" id="3.40.50.2300">
    <property type="match status" value="2"/>
</dbReference>
<evidence type="ECO:0000259" key="5">
    <source>
        <dbReference type="PROSITE" id="PS50932"/>
    </source>
</evidence>
<evidence type="ECO:0000313" key="6">
    <source>
        <dbReference type="EMBL" id="MBB3931982.1"/>
    </source>
</evidence>
<evidence type="ECO:0000256" key="2">
    <source>
        <dbReference type="ARBA" id="ARBA00023015"/>
    </source>
</evidence>
<dbReference type="PANTHER" id="PTHR30146">
    <property type="entry name" value="LACI-RELATED TRANSCRIPTIONAL REPRESSOR"/>
    <property type="match status" value="1"/>
</dbReference>
<dbReference type="PROSITE" id="PS50932">
    <property type="entry name" value="HTH_LACI_2"/>
    <property type="match status" value="1"/>
</dbReference>
<evidence type="ECO:0000256" key="3">
    <source>
        <dbReference type="ARBA" id="ARBA00023125"/>
    </source>
</evidence>
<comment type="caution">
    <text evidence="6">The sequence shown here is derived from an EMBL/GenBank/DDBJ whole genome shotgun (WGS) entry which is preliminary data.</text>
</comment>
<proteinExistence type="predicted"/>
<organism evidence="6 7">
    <name type="scientific">Kaistia hirudinis</name>
    <dbReference type="NCBI Taxonomy" id="1293440"/>
    <lineage>
        <taxon>Bacteria</taxon>
        <taxon>Pseudomonadati</taxon>
        <taxon>Pseudomonadota</taxon>
        <taxon>Alphaproteobacteria</taxon>
        <taxon>Hyphomicrobiales</taxon>
        <taxon>Kaistiaceae</taxon>
        <taxon>Kaistia</taxon>
    </lineage>
</organism>
<gene>
    <name evidence="6" type="ORF">GGR25_003040</name>
</gene>
<dbReference type="Gene3D" id="1.10.260.40">
    <property type="entry name" value="lambda repressor-like DNA-binding domains"/>
    <property type="match status" value="1"/>
</dbReference>
<keyword evidence="1" id="KW-0678">Repressor</keyword>
<evidence type="ECO:0000256" key="4">
    <source>
        <dbReference type="ARBA" id="ARBA00023163"/>
    </source>
</evidence>
<keyword evidence="7" id="KW-1185">Reference proteome</keyword>
<keyword evidence="4" id="KW-0804">Transcription</keyword>
<dbReference type="GO" id="GO:0000976">
    <property type="term" value="F:transcription cis-regulatory region binding"/>
    <property type="evidence" value="ECO:0007669"/>
    <property type="project" value="TreeGrafter"/>
</dbReference>
<dbReference type="InterPro" id="IPR028082">
    <property type="entry name" value="Peripla_BP_I"/>
</dbReference>
<keyword evidence="2" id="KW-0805">Transcription regulation</keyword>
<dbReference type="AlphaFoldDB" id="A0A840AQS3"/>
<name>A0A840AQS3_9HYPH</name>
<evidence type="ECO:0000256" key="1">
    <source>
        <dbReference type="ARBA" id="ARBA00022491"/>
    </source>
</evidence>
<dbReference type="Pfam" id="PF00356">
    <property type="entry name" value="LacI"/>
    <property type="match status" value="1"/>
</dbReference>